<dbReference type="InterPro" id="IPR003695">
    <property type="entry name" value="Ppx_GppA_N"/>
</dbReference>
<dbReference type="Gene3D" id="3.30.420.40">
    <property type="match status" value="1"/>
</dbReference>
<evidence type="ECO:0000259" key="3">
    <source>
        <dbReference type="Pfam" id="PF21447"/>
    </source>
</evidence>
<organism evidence="4 5">
    <name type="scientific">Candidatus Clostridium eludens</name>
    <dbReference type="NCBI Taxonomy" id="3381663"/>
    <lineage>
        <taxon>Bacteria</taxon>
        <taxon>Bacillati</taxon>
        <taxon>Bacillota</taxon>
        <taxon>Clostridia</taxon>
        <taxon>Eubacteriales</taxon>
        <taxon>Clostridiaceae</taxon>
        <taxon>Clostridium</taxon>
    </lineage>
</organism>
<dbReference type="PANTHER" id="PTHR30005">
    <property type="entry name" value="EXOPOLYPHOSPHATASE"/>
    <property type="match status" value="1"/>
</dbReference>
<proteinExistence type="inferred from homology"/>
<comment type="caution">
    <text evidence="4">The sequence shown here is derived from an EMBL/GenBank/DDBJ whole genome shotgun (WGS) entry which is preliminary data.</text>
</comment>
<dbReference type="Gene3D" id="1.10.3210.10">
    <property type="entry name" value="Hypothetical protein af1432"/>
    <property type="match status" value="1"/>
</dbReference>
<dbReference type="CDD" id="cd24006">
    <property type="entry name" value="ASKHA_NBD_PPX_GppA"/>
    <property type="match status" value="1"/>
</dbReference>
<evidence type="ECO:0000313" key="5">
    <source>
        <dbReference type="Proteomes" id="UP001623660"/>
    </source>
</evidence>
<evidence type="ECO:0000256" key="1">
    <source>
        <dbReference type="ARBA" id="ARBA00007125"/>
    </source>
</evidence>
<dbReference type="SUPFAM" id="SSF53067">
    <property type="entry name" value="Actin-like ATPase domain"/>
    <property type="match status" value="2"/>
</dbReference>
<reference evidence="4 5" key="1">
    <citation type="submission" date="2024-11" db="EMBL/GenBank/DDBJ databases">
        <authorList>
            <person name="Heng Y.C."/>
            <person name="Lim A.C.H."/>
            <person name="Lee J.K.Y."/>
            <person name="Kittelmann S."/>
        </authorList>
    </citation>
    <scope>NUCLEOTIDE SEQUENCE [LARGE SCALE GENOMIC DNA]</scope>
    <source>
        <strain evidence="4 5">WILCCON 0269</strain>
    </source>
</reference>
<dbReference type="RefSeq" id="WP_406793274.1">
    <property type="nucleotide sequence ID" value="NZ_JBJHZX010000026.1"/>
</dbReference>
<dbReference type="EMBL" id="JBJHZX010000026">
    <property type="protein sequence ID" value="MFL0197170.1"/>
    <property type="molecule type" value="Genomic_DNA"/>
</dbReference>
<dbReference type="Pfam" id="PF02541">
    <property type="entry name" value="Ppx-GppA"/>
    <property type="match status" value="1"/>
</dbReference>
<dbReference type="PANTHER" id="PTHR30005:SF0">
    <property type="entry name" value="RETROGRADE REGULATION PROTEIN 2"/>
    <property type="match status" value="1"/>
</dbReference>
<dbReference type="InterPro" id="IPR043129">
    <property type="entry name" value="ATPase_NBD"/>
</dbReference>
<dbReference type="InterPro" id="IPR048950">
    <property type="entry name" value="Ppx_GppA_C"/>
</dbReference>
<accession>A0ABW8SMB3</accession>
<protein>
    <submittedName>
        <fullName evidence="4">Exopolyphosphatase</fullName>
    </submittedName>
</protein>
<sequence>MITKSLNELIAAIDVGSNYLRMIIAEIDKQGDIKVLENVIKSTENGKDTFISGRISISTINETCATLRGFVHLMSDYNVKYYKAVSTSGIREAENKQYVLEKIRLRVGLDVQSITSAEERFFMLKAIRKHFFKSNLKILKSALIINVTSGGLEVLIYEKDELKFAGYEKLGSLRLKENLSDLEKKTLDFSKVMEQHIESKIYSLKDIIVKYKTEYFVGLGGELKTIIKMVKNRQKLRDKNFNNDYITKENFLELYNEIKNINNDQIQFTYNLSKKETELLLPSISIFYCFFKITNTDGIYVPKISLWQGVLYNLADELMDMPGRKESFNDIISSVWYIGEKYGINKQHAAFVEKISLSIFDQTHKLHKLGNRERMYLQIASILHDSGNIINNTHHHIHSYNIIRNQSILGFSDEEISLIANIARYHSYEIPMKSHNNYQILGDKSKIIVSTLSAILKLAESLDSSHLQKIKKLKLTLAGETLLFNLNAEDEIILEEWNFTKNVDFFEEVVGVKPII</sequence>
<feature type="domain" description="Ppx/GppA phosphatase N-terminal" evidence="2">
    <location>
        <begin position="24"/>
        <end position="316"/>
    </location>
</feature>
<gene>
    <name evidence="4" type="ORF">ACJDU8_16625</name>
</gene>
<dbReference type="SUPFAM" id="SSF109604">
    <property type="entry name" value="HD-domain/PDEase-like"/>
    <property type="match status" value="1"/>
</dbReference>
<keyword evidence="5" id="KW-1185">Reference proteome</keyword>
<name>A0ABW8SMB3_9CLOT</name>
<dbReference type="InterPro" id="IPR050273">
    <property type="entry name" value="GppA/Ppx_hydrolase"/>
</dbReference>
<dbReference type="Gene3D" id="3.30.420.150">
    <property type="entry name" value="Exopolyphosphatase. Domain 2"/>
    <property type="match status" value="1"/>
</dbReference>
<feature type="domain" description="Ppx/GppA phosphatase C-terminal" evidence="3">
    <location>
        <begin position="334"/>
        <end position="492"/>
    </location>
</feature>
<evidence type="ECO:0000259" key="2">
    <source>
        <dbReference type="Pfam" id="PF02541"/>
    </source>
</evidence>
<dbReference type="Pfam" id="PF21447">
    <property type="entry name" value="Ppx-GppA_III"/>
    <property type="match status" value="1"/>
</dbReference>
<evidence type="ECO:0000313" key="4">
    <source>
        <dbReference type="EMBL" id="MFL0197170.1"/>
    </source>
</evidence>
<comment type="similarity">
    <text evidence="1">Belongs to the GppA/Ppx family.</text>
</comment>
<dbReference type="Proteomes" id="UP001623660">
    <property type="component" value="Unassembled WGS sequence"/>
</dbReference>